<sequence>MDTDTCTAYTPEVAALMPPAAGAALAKRPWRRRLLPVLGGFAGGGVVGAGIAAVGLPLLETMPPSAGLAALAGFFLSLWPHIVVHEAGHAVAGLSRGMHAIAFGVGPLRWERGGDGHWRWRNGGGIRGVGGFAALLPRGTRGLSRVDQIVFLLGGPLANLLSAALLAALVAWLPMPAWLTGALAGMALGAATLGLGNLLPLRLQGWRSDGRGLLDLLRRTPDAALQLQVNQLMALSLAGMRPRDWPENAMPTADASIASSGLLQTAQMLRLARAVDCGDAGAARPEALALTAGFAAAAPVFQSAIAVALASHAALLVRDRRLLSAWRLRCEGGLMDLSPYRAWLDAEIAGLDGDDAAIALHIARARGLTGRIPDAASRLVFEERLAALAKCRVGSAGVHAEPVLG</sequence>
<evidence type="ECO:0000313" key="3">
    <source>
        <dbReference type="Proteomes" id="UP000218968"/>
    </source>
</evidence>
<dbReference type="KEGG" id="lum:CNR27_02565"/>
<evidence type="ECO:0000256" key="1">
    <source>
        <dbReference type="SAM" id="Phobius"/>
    </source>
</evidence>
<protein>
    <recommendedName>
        <fullName evidence="4">Peptidase M50 domain-containing protein</fullName>
    </recommendedName>
</protein>
<dbReference type="RefSeq" id="WP_096296800.1">
    <property type="nucleotide sequence ID" value="NZ_CP023406.1"/>
</dbReference>
<name>A0A290XBM6_9GAMM</name>
<proteinExistence type="predicted"/>
<reference evidence="3" key="1">
    <citation type="submission" date="2017-09" db="EMBL/GenBank/DDBJ databases">
        <title>Luteimonas liuhanmingii sp.nov., isolated from the intestinal contents of Tibetan Plateau Pika in Yushu, Qinghai Province, China.</title>
        <authorList>
            <person name="Gui Z."/>
        </authorList>
    </citation>
    <scope>NUCLEOTIDE SEQUENCE [LARGE SCALE GENOMIC DNA]</scope>
    <source>
        <strain evidence="3">100111</strain>
    </source>
</reference>
<feature type="transmembrane region" description="Helical" evidence="1">
    <location>
        <begin position="65"/>
        <end position="84"/>
    </location>
</feature>
<organism evidence="2 3">
    <name type="scientific">Luteimonas chenhongjianii</name>
    <dbReference type="NCBI Taxonomy" id="2006110"/>
    <lineage>
        <taxon>Bacteria</taxon>
        <taxon>Pseudomonadati</taxon>
        <taxon>Pseudomonadota</taxon>
        <taxon>Gammaproteobacteria</taxon>
        <taxon>Lysobacterales</taxon>
        <taxon>Lysobacteraceae</taxon>
        <taxon>Luteimonas</taxon>
    </lineage>
</organism>
<keyword evidence="1" id="KW-0472">Membrane</keyword>
<dbReference type="AlphaFoldDB" id="A0A290XBM6"/>
<dbReference type="EMBL" id="CP023406">
    <property type="protein sequence ID" value="ATD66471.1"/>
    <property type="molecule type" value="Genomic_DNA"/>
</dbReference>
<feature type="transmembrane region" description="Helical" evidence="1">
    <location>
        <begin position="34"/>
        <end position="59"/>
    </location>
</feature>
<evidence type="ECO:0000313" key="2">
    <source>
        <dbReference type="EMBL" id="ATD66471.1"/>
    </source>
</evidence>
<gene>
    <name evidence="2" type="ORF">CNR27_02565</name>
</gene>
<accession>A0A290XBM6</accession>
<keyword evidence="1" id="KW-0812">Transmembrane</keyword>
<feature type="transmembrane region" description="Helical" evidence="1">
    <location>
        <begin position="149"/>
        <end position="172"/>
    </location>
</feature>
<evidence type="ECO:0008006" key="4">
    <source>
        <dbReference type="Google" id="ProtNLM"/>
    </source>
</evidence>
<dbReference type="Proteomes" id="UP000218968">
    <property type="component" value="Chromosome"/>
</dbReference>
<feature type="transmembrane region" description="Helical" evidence="1">
    <location>
        <begin position="178"/>
        <end position="199"/>
    </location>
</feature>
<dbReference type="OrthoDB" id="5974329at2"/>
<keyword evidence="1" id="KW-1133">Transmembrane helix</keyword>
<keyword evidence="3" id="KW-1185">Reference proteome</keyword>